<accession>A0ABD0PQV7</accession>
<organism evidence="7 8">
    <name type="scientific">Cirrhinus mrigala</name>
    <name type="common">Mrigala</name>
    <dbReference type="NCBI Taxonomy" id="683832"/>
    <lineage>
        <taxon>Eukaryota</taxon>
        <taxon>Metazoa</taxon>
        <taxon>Chordata</taxon>
        <taxon>Craniata</taxon>
        <taxon>Vertebrata</taxon>
        <taxon>Euteleostomi</taxon>
        <taxon>Actinopterygii</taxon>
        <taxon>Neopterygii</taxon>
        <taxon>Teleostei</taxon>
        <taxon>Ostariophysi</taxon>
        <taxon>Cypriniformes</taxon>
        <taxon>Cyprinidae</taxon>
        <taxon>Labeoninae</taxon>
        <taxon>Labeonini</taxon>
        <taxon>Cirrhinus</taxon>
    </lineage>
</organism>
<keyword evidence="4 5" id="KW-0472">Membrane</keyword>
<dbReference type="Proteomes" id="UP001529510">
    <property type="component" value="Unassembled WGS sequence"/>
</dbReference>
<evidence type="ECO:0000259" key="6">
    <source>
        <dbReference type="Pfam" id="PF12698"/>
    </source>
</evidence>
<keyword evidence="8" id="KW-1185">Reference proteome</keyword>
<dbReference type="PANTHER" id="PTHR19229">
    <property type="entry name" value="ATP-BINDING CASSETTE TRANSPORTER SUBFAMILY A ABCA"/>
    <property type="match status" value="1"/>
</dbReference>
<sequence>EAPCTTGDEEWSTPEVAEGVMDIFTSTNWTMDNPSPACECSCNGKKKMLPECPAGAGGLPPPQMKLSETEILQNLTGRNISDYLVKTYAQIIGKRSTQVLPPAEEIDDAISRVREIFQLGKDSGSAADRFLKSLSAFINGLDTKNNVKIWFNNKGWHSIGAFLNVMNNGILRANLPPGKDPRQFGMTAFNHPLNLTKEQLSQVALMTTSVDVLVSICVIFAMSFVPASFVVFLIQERVNKAKHMQFISGVQPYLYWLANFLWDMCNYVVPATLVILIFVCFQQKAYVSATNLPVLALLLLLYG</sequence>
<evidence type="ECO:0000313" key="7">
    <source>
        <dbReference type="EMBL" id="KAL0176259.1"/>
    </source>
</evidence>
<dbReference type="AlphaFoldDB" id="A0ABD0PQV7"/>
<protein>
    <recommendedName>
        <fullName evidence="6">ABC-2 type transporter transmembrane domain-containing protein</fullName>
    </recommendedName>
</protein>
<dbReference type="PANTHER" id="PTHR19229:SF250">
    <property type="entry name" value="ABC TRANSPORTER DOMAIN-CONTAINING PROTEIN-RELATED"/>
    <property type="match status" value="1"/>
</dbReference>
<gene>
    <name evidence="7" type="ORF">M9458_028589</name>
</gene>
<dbReference type="Pfam" id="PF12698">
    <property type="entry name" value="ABC2_membrane_3"/>
    <property type="match status" value="1"/>
</dbReference>
<dbReference type="InterPro" id="IPR013525">
    <property type="entry name" value="ABC2_TM"/>
</dbReference>
<reference evidence="7 8" key="1">
    <citation type="submission" date="2024-05" db="EMBL/GenBank/DDBJ databases">
        <title>Genome sequencing and assembly of Indian major carp, Cirrhinus mrigala (Hamilton, 1822).</title>
        <authorList>
            <person name="Mohindra V."/>
            <person name="Chowdhury L.M."/>
            <person name="Lal K."/>
            <person name="Jena J.K."/>
        </authorList>
    </citation>
    <scope>NUCLEOTIDE SEQUENCE [LARGE SCALE GENOMIC DNA]</scope>
    <source>
        <strain evidence="7">CM1030</strain>
        <tissue evidence="7">Blood</tissue>
    </source>
</reference>
<evidence type="ECO:0000313" key="8">
    <source>
        <dbReference type="Proteomes" id="UP001529510"/>
    </source>
</evidence>
<feature type="domain" description="ABC-2 type transporter transmembrane" evidence="6">
    <location>
        <begin position="142"/>
        <end position="303"/>
    </location>
</feature>
<dbReference type="GO" id="GO:0016020">
    <property type="term" value="C:membrane"/>
    <property type="evidence" value="ECO:0007669"/>
    <property type="project" value="UniProtKB-SubCell"/>
</dbReference>
<comment type="subcellular location">
    <subcellularLocation>
        <location evidence="1">Membrane</location>
        <topology evidence="1">Multi-pass membrane protein</topology>
    </subcellularLocation>
</comment>
<feature type="transmembrane region" description="Helical" evidence="5">
    <location>
        <begin position="212"/>
        <end position="234"/>
    </location>
</feature>
<name>A0ABD0PQV7_CIRMR</name>
<dbReference type="InterPro" id="IPR026082">
    <property type="entry name" value="ABCA"/>
</dbReference>
<feature type="transmembrane region" description="Helical" evidence="5">
    <location>
        <begin position="254"/>
        <end position="279"/>
    </location>
</feature>
<feature type="transmembrane region" description="Helical" evidence="5">
    <location>
        <begin position="285"/>
        <end position="302"/>
    </location>
</feature>
<dbReference type="EMBL" id="JAMKFB020000014">
    <property type="protein sequence ID" value="KAL0176259.1"/>
    <property type="molecule type" value="Genomic_DNA"/>
</dbReference>
<evidence type="ECO:0000256" key="4">
    <source>
        <dbReference type="ARBA" id="ARBA00023136"/>
    </source>
</evidence>
<proteinExistence type="predicted"/>
<evidence type="ECO:0000256" key="1">
    <source>
        <dbReference type="ARBA" id="ARBA00004141"/>
    </source>
</evidence>
<keyword evidence="3 5" id="KW-1133">Transmembrane helix</keyword>
<keyword evidence="2 5" id="KW-0812">Transmembrane</keyword>
<feature type="non-terminal residue" evidence="7">
    <location>
        <position position="303"/>
    </location>
</feature>
<evidence type="ECO:0000256" key="3">
    <source>
        <dbReference type="ARBA" id="ARBA00022989"/>
    </source>
</evidence>
<feature type="non-terminal residue" evidence="7">
    <location>
        <position position="1"/>
    </location>
</feature>
<evidence type="ECO:0000256" key="2">
    <source>
        <dbReference type="ARBA" id="ARBA00022692"/>
    </source>
</evidence>
<comment type="caution">
    <text evidence="7">The sequence shown here is derived from an EMBL/GenBank/DDBJ whole genome shotgun (WGS) entry which is preliminary data.</text>
</comment>
<evidence type="ECO:0000256" key="5">
    <source>
        <dbReference type="SAM" id="Phobius"/>
    </source>
</evidence>